<proteinExistence type="predicted"/>
<organism evidence="4 5">
    <name type="scientific">Chitinophaga parva</name>
    <dbReference type="NCBI Taxonomy" id="2169414"/>
    <lineage>
        <taxon>Bacteria</taxon>
        <taxon>Pseudomonadati</taxon>
        <taxon>Bacteroidota</taxon>
        <taxon>Chitinophagia</taxon>
        <taxon>Chitinophagales</taxon>
        <taxon>Chitinophagaceae</taxon>
        <taxon>Chitinophaga</taxon>
    </lineage>
</organism>
<protein>
    <recommendedName>
        <fullName evidence="3">DNA primase DnaB-helicase binding domain-containing protein</fullName>
    </recommendedName>
</protein>
<dbReference type="EMBL" id="QCYK01000002">
    <property type="protein sequence ID" value="PUZ25339.1"/>
    <property type="molecule type" value="Genomic_DNA"/>
</dbReference>
<feature type="compositionally biased region" description="Pro residues" evidence="1">
    <location>
        <begin position="367"/>
        <end position="380"/>
    </location>
</feature>
<sequence length="660" mass="71992">MSTQTILYLVLVIPVILLLWYVIGSWWSGRAIIKTKKSDPDSEGGEAADLPYFLPTAALQVKATAKVIVRRRADDNTVLDTWLGTLELENTVIIQPDTGQRLLACYAPSLFSNDEVKMSATAQGLLENAAATAEARISNIIGMFTELPAKLLQREANLVGAEEEEQAPPPASTDQTVEFTNTFVILSSELRGPTYIKKWMIHIDGMDADKAFVDASMRFDIPQVPERQVAANKEYTGLLVRPLRNVTLSVTTKEKGSGEFADEPLVKYDIQVPDHSSFLCVPVKRAPFVKNQYAPKFNAGMLVENTISKPSELEGFAAIPVNVLKAIFSIPAQLFNFKINHLKEQTDLETAEQKLKALKDAAKPQPEKPAPAAPQAPAPAPDAGKLADQLQSLLKEKLKTDNAQGNVPGNLGKLPAEDPPPGHGHNREEREVAFNAAVAGLPAPPLISMWQGKVPQHGWLSYGNEITPLCVPAAGAHLITSWTANAQQQLKTPAQDAVNKAYDKSREAGGGCKIWKFLDNWLSPGLFGESIDDYIKITTNDVDKVKLGVHYFGGCLAGLQLPKFAQDHQQWERPSGPLTGDAAPGSWCGHAVAIVGYFPNYFIAISLGQQITMSWDFYLAYNDESYVVLNKTDWIRPAEGTSPSDTAFNDLANNIGVLQG</sequence>
<keyword evidence="2" id="KW-0472">Membrane</keyword>
<evidence type="ECO:0000259" key="3">
    <source>
        <dbReference type="Pfam" id="PF10410"/>
    </source>
</evidence>
<evidence type="ECO:0000313" key="5">
    <source>
        <dbReference type="Proteomes" id="UP000244450"/>
    </source>
</evidence>
<feature type="transmembrane region" description="Helical" evidence="2">
    <location>
        <begin position="6"/>
        <end position="27"/>
    </location>
</feature>
<evidence type="ECO:0000256" key="2">
    <source>
        <dbReference type="SAM" id="Phobius"/>
    </source>
</evidence>
<dbReference type="Pfam" id="PF10410">
    <property type="entry name" value="DnaB_bind"/>
    <property type="match status" value="1"/>
</dbReference>
<keyword evidence="2" id="KW-0812">Transmembrane</keyword>
<dbReference type="AlphaFoldDB" id="A0A2T7BGC9"/>
<dbReference type="RefSeq" id="WP_108687177.1">
    <property type="nucleotide sequence ID" value="NZ_QCYK01000002.1"/>
</dbReference>
<comment type="caution">
    <text evidence="4">The sequence shown here is derived from an EMBL/GenBank/DDBJ whole genome shotgun (WGS) entry which is preliminary data.</text>
</comment>
<dbReference type="GO" id="GO:0016779">
    <property type="term" value="F:nucleotidyltransferase activity"/>
    <property type="evidence" value="ECO:0007669"/>
    <property type="project" value="InterPro"/>
</dbReference>
<feature type="region of interest" description="Disordered" evidence="1">
    <location>
        <begin position="360"/>
        <end position="384"/>
    </location>
</feature>
<keyword evidence="2" id="KW-1133">Transmembrane helix</keyword>
<feature type="region of interest" description="Disordered" evidence="1">
    <location>
        <begin position="400"/>
        <end position="427"/>
    </location>
</feature>
<name>A0A2T7BGC9_9BACT</name>
<evidence type="ECO:0000256" key="1">
    <source>
        <dbReference type="SAM" id="MobiDB-lite"/>
    </source>
</evidence>
<dbReference type="InterPro" id="IPR019475">
    <property type="entry name" value="DNA_primase_DnaB-bd"/>
</dbReference>
<evidence type="ECO:0000313" key="4">
    <source>
        <dbReference type="EMBL" id="PUZ25339.1"/>
    </source>
</evidence>
<dbReference type="OrthoDB" id="7247547at2"/>
<feature type="domain" description="DNA primase DnaB-helicase binding" evidence="3">
    <location>
        <begin position="335"/>
        <end position="363"/>
    </location>
</feature>
<accession>A0A2T7BGC9</accession>
<reference evidence="4 5" key="1">
    <citation type="submission" date="2018-04" db="EMBL/GenBank/DDBJ databases">
        <title>Chitinophaga fuyangensis sp. nov., isolated from soil in a chemical factory.</title>
        <authorList>
            <person name="Chen K."/>
        </authorList>
    </citation>
    <scope>NUCLEOTIDE SEQUENCE [LARGE SCALE GENOMIC DNA]</scope>
    <source>
        <strain evidence="4 5">LY-1</strain>
    </source>
</reference>
<keyword evidence="5" id="KW-1185">Reference proteome</keyword>
<dbReference type="Proteomes" id="UP000244450">
    <property type="component" value="Unassembled WGS sequence"/>
</dbReference>
<gene>
    <name evidence="4" type="ORF">DCC81_13630</name>
</gene>